<dbReference type="OMA" id="ASQVHEY"/>
<dbReference type="AlphaFoldDB" id="A0A139AC02"/>
<dbReference type="STRING" id="1344416.A0A139AC02"/>
<dbReference type="SUPFAM" id="SSF53335">
    <property type="entry name" value="S-adenosyl-L-methionine-dependent methyltransferases"/>
    <property type="match status" value="1"/>
</dbReference>
<dbReference type="PANTHER" id="PTHR43675">
    <property type="entry name" value="ARSENITE METHYLTRANSFERASE"/>
    <property type="match status" value="1"/>
</dbReference>
<keyword evidence="2" id="KW-0949">S-adenosyl-L-methionine</keyword>
<dbReference type="OrthoDB" id="8300214at2759"/>
<dbReference type="NCBIfam" id="NF008823">
    <property type="entry name" value="PRK11873.1"/>
    <property type="match status" value="1"/>
</dbReference>
<dbReference type="InterPro" id="IPR026669">
    <property type="entry name" value="Arsenite_MeTrfase-like"/>
</dbReference>
<name>A0A139AC02_GONPJ</name>
<evidence type="ECO:0000259" key="9">
    <source>
        <dbReference type="Pfam" id="PF13847"/>
    </source>
</evidence>
<dbReference type="InterPro" id="IPR029063">
    <property type="entry name" value="SAM-dependent_MTases_sf"/>
</dbReference>
<evidence type="ECO:0000256" key="3">
    <source>
        <dbReference type="ARBA" id="ARBA00034487"/>
    </source>
</evidence>
<dbReference type="PANTHER" id="PTHR43675:SF8">
    <property type="entry name" value="ARSENITE METHYLTRANSFERASE"/>
    <property type="match status" value="1"/>
</dbReference>
<keyword evidence="11" id="KW-1185">Reference proteome</keyword>
<reference evidence="10 11" key="1">
    <citation type="journal article" date="2015" name="Genome Biol. Evol.">
        <title>Phylogenomic analyses indicate that early fungi evolved digesting cell walls of algal ancestors of land plants.</title>
        <authorList>
            <person name="Chang Y."/>
            <person name="Wang S."/>
            <person name="Sekimoto S."/>
            <person name="Aerts A.L."/>
            <person name="Choi C."/>
            <person name="Clum A."/>
            <person name="LaButti K.M."/>
            <person name="Lindquist E.A."/>
            <person name="Yee Ngan C."/>
            <person name="Ohm R.A."/>
            <person name="Salamov A.A."/>
            <person name="Grigoriev I.V."/>
            <person name="Spatafora J.W."/>
            <person name="Berbee M.L."/>
        </authorList>
    </citation>
    <scope>NUCLEOTIDE SEQUENCE [LARGE SCALE GENOMIC DNA]</scope>
    <source>
        <strain evidence="10 11">JEL478</strain>
    </source>
</reference>
<keyword evidence="10" id="KW-0489">Methyltransferase</keyword>
<gene>
    <name evidence="10" type="ORF">M427DRAFT_124553</name>
</gene>
<organism evidence="10 11">
    <name type="scientific">Gonapodya prolifera (strain JEL478)</name>
    <name type="common">Monoblepharis prolifera</name>
    <dbReference type="NCBI Taxonomy" id="1344416"/>
    <lineage>
        <taxon>Eukaryota</taxon>
        <taxon>Fungi</taxon>
        <taxon>Fungi incertae sedis</taxon>
        <taxon>Chytridiomycota</taxon>
        <taxon>Chytridiomycota incertae sedis</taxon>
        <taxon>Monoblepharidomycetes</taxon>
        <taxon>Monoblepharidales</taxon>
        <taxon>Gonapodyaceae</taxon>
        <taxon>Gonapodya</taxon>
    </lineage>
</organism>
<feature type="domain" description="Methyltransferase" evidence="9">
    <location>
        <begin position="32"/>
        <end position="177"/>
    </location>
</feature>
<comment type="catalytic activity">
    <reaction evidence="8">
        <text>arsenic triglutathione + 3 [thioredoxin]-dithiol + 3 S-adenosyl-L-methionine = trimethylarsine + 3 [thioredoxin]-disulfide + 3 glutathione + 3 S-adenosyl-L-homocysteine + 3 H(+)</text>
        <dbReference type="Rhea" id="RHEA:69432"/>
        <dbReference type="Rhea" id="RHEA-COMP:10698"/>
        <dbReference type="Rhea" id="RHEA-COMP:10700"/>
        <dbReference type="ChEBI" id="CHEBI:15378"/>
        <dbReference type="ChEBI" id="CHEBI:27130"/>
        <dbReference type="ChEBI" id="CHEBI:29950"/>
        <dbReference type="ChEBI" id="CHEBI:50058"/>
        <dbReference type="ChEBI" id="CHEBI:57856"/>
        <dbReference type="ChEBI" id="CHEBI:57925"/>
        <dbReference type="ChEBI" id="CHEBI:59789"/>
        <dbReference type="ChEBI" id="CHEBI:183640"/>
        <dbReference type="EC" id="2.1.1.137"/>
    </reaction>
</comment>
<evidence type="ECO:0000256" key="2">
    <source>
        <dbReference type="ARBA" id="ARBA00022691"/>
    </source>
</evidence>
<dbReference type="EC" id="2.1.1.137" evidence="4"/>
<evidence type="ECO:0000256" key="4">
    <source>
        <dbReference type="ARBA" id="ARBA00034521"/>
    </source>
</evidence>
<comment type="similarity">
    <text evidence="3">Belongs to the methyltransferase superfamily. Arsenite methyltransferase family.</text>
</comment>
<dbReference type="Gene3D" id="3.40.50.150">
    <property type="entry name" value="Vaccinia Virus protein VP39"/>
    <property type="match status" value="1"/>
</dbReference>
<comment type="catalytic activity">
    <reaction evidence="6">
        <text>arsenic triglutathione + [thioredoxin]-dithiol + S-adenosyl-L-methionine + 2 H2O = methylarsonous acid + [thioredoxin]-disulfide + 3 glutathione + S-adenosyl-L-homocysteine + H(+)</text>
        <dbReference type="Rhea" id="RHEA:69460"/>
        <dbReference type="Rhea" id="RHEA-COMP:10698"/>
        <dbReference type="Rhea" id="RHEA-COMP:10700"/>
        <dbReference type="ChEBI" id="CHEBI:15377"/>
        <dbReference type="ChEBI" id="CHEBI:15378"/>
        <dbReference type="ChEBI" id="CHEBI:17826"/>
        <dbReference type="ChEBI" id="CHEBI:29950"/>
        <dbReference type="ChEBI" id="CHEBI:50058"/>
        <dbReference type="ChEBI" id="CHEBI:57856"/>
        <dbReference type="ChEBI" id="CHEBI:57925"/>
        <dbReference type="ChEBI" id="CHEBI:59789"/>
        <dbReference type="ChEBI" id="CHEBI:183640"/>
        <dbReference type="EC" id="2.1.1.137"/>
    </reaction>
</comment>
<dbReference type="EMBL" id="KQ965772">
    <property type="protein sequence ID" value="KXS14005.1"/>
    <property type="molecule type" value="Genomic_DNA"/>
</dbReference>
<dbReference type="Proteomes" id="UP000070544">
    <property type="component" value="Unassembled WGS sequence"/>
</dbReference>
<keyword evidence="1 10" id="KW-0808">Transferase</keyword>
<evidence type="ECO:0000256" key="6">
    <source>
        <dbReference type="ARBA" id="ARBA00047941"/>
    </source>
</evidence>
<evidence type="ECO:0000256" key="1">
    <source>
        <dbReference type="ARBA" id="ARBA00022679"/>
    </source>
</evidence>
<comment type="catalytic activity">
    <reaction evidence="7">
        <text>arsenic triglutathione + 2 [thioredoxin]-dithiol + 2 S-adenosyl-L-methionine + H2O = dimethylarsinous acid + 2 [thioredoxin]-disulfide + 3 glutathione + 2 S-adenosyl-L-homocysteine + 2 H(+)</text>
        <dbReference type="Rhea" id="RHEA:69464"/>
        <dbReference type="Rhea" id="RHEA-COMP:10698"/>
        <dbReference type="Rhea" id="RHEA-COMP:10700"/>
        <dbReference type="ChEBI" id="CHEBI:15377"/>
        <dbReference type="ChEBI" id="CHEBI:15378"/>
        <dbReference type="ChEBI" id="CHEBI:23808"/>
        <dbReference type="ChEBI" id="CHEBI:29950"/>
        <dbReference type="ChEBI" id="CHEBI:50058"/>
        <dbReference type="ChEBI" id="CHEBI:57856"/>
        <dbReference type="ChEBI" id="CHEBI:57925"/>
        <dbReference type="ChEBI" id="CHEBI:59789"/>
        <dbReference type="ChEBI" id="CHEBI:183640"/>
        <dbReference type="EC" id="2.1.1.137"/>
    </reaction>
</comment>
<accession>A0A139AC02</accession>
<dbReference type="CDD" id="cd02440">
    <property type="entry name" value="AdoMet_MTases"/>
    <property type="match status" value="1"/>
</dbReference>
<protein>
    <recommendedName>
        <fullName evidence="5">Arsenite methyltransferase</fullName>
        <ecNumber evidence="4">2.1.1.137</ecNumber>
    </recommendedName>
</protein>
<evidence type="ECO:0000256" key="7">
    <source>
        <dbReference type="ARBA" id="ARBA00047943"/>
    </source>
</evidence>
<dbReference type="InterPro" id="IPR025714">
    <property type="entry name" value="Methyltranfer_dom"/>
</dbReference>
<evidence type="ECO:0000256" key="5">
    <source>
        <dbReference type="ARBA" id="ARBA00034545"/>
    </source>
</evidence>
<proteinExistence type="inferred from homology"/>
<evidence type="ECO:0000313" key="11">
    <source>
        <dbReference type="Proteomes" id="UP000070544"/>
    </source>
</evidence>
<evidence type="ECO:0000256" key="8">
    <source>
        <dbReference type="ARBA" id="ARBA00048428"/>
    </source>
</evidence>
<dbReference type="GO" id="GO:0032259">
    <property type="term" value="P:methylation"/>
    <property type="evidence" value="ECO:0007669"/>
    <property type="project" value="UniProtKB-KW"/>
</dbReference>
<dbReference type="GO" id="GO:0030791">
    <property type="term" value="F:arsenite methyltransferase activity"/>
    <property type="evidence" value="ECO:0007669"/>
    <property type="project" value="UniProtKB-EC"/>
</dbReference>
<sequence>MGYSAEELENIPKSANMGLSCGNAAQAANLRPGEKVLDLGSGGGLDVFLASKKVGPTGSVVGVDMTPEMIDLARRNAQKGGYTNVEFVHCLIEDMDVASNSFDCAISNCVLNLCPNKPRAFAEVFRVLKPGGRLVASDILLRQPLPADIKKSLTAYVGCIAGASLVEEYDAMLKEAGFAEVKIVSKNVDLNAYNKVVGEPKEPSSAGCCDPATATSTAASSCCAPAQVAAKTSCCTPATTAGSTGCCAPKTATTSTVQTASVQSCCAPPSNVVDLGESMAKFGVDYDPNEWAGSYTIYAVKSM</sequence>
<dbReference type="Pfam" id="PF13847">
    <property type="entry name" value="Methyltransf_31"/>
    <property type="match status" value="1"/>
</dbReference>
<evidence type="ECO:0000313" key="10">
    <source>
        <dbReference type="EMBL" id="KXS14005.1"/>
    </source>
</evidence>